<dbReference type="EMBL" id="JBEWSZ010000004">
    <property type="protein sequence ID" value="MET2831380.1"/>
    <property type="molecule type" value="Genomic_DNA"/>
</dbReference>
<dbReference type="GO" id="GO:0003677">
    <property type="term" value="F:DNA binding"/>
    <property type="evidence" value="ECO:0007669"/>
    <property type="project" value="UniProtKB-KW"/>
</dbReference>
<dbReference type="CDD" id="cd01392">
    <property type="entry name" value="HTH_LacI"/>
    <property type="match status" value="1"/>
</dbReference>
<dbReference type="InterPro" id="IPR046335">
    <property type="entry name" value="LacI/GalR-like_sensor"/>
</dbReference>
<gene>
    <name evidence="7" type="ORF">ABVQ20_30985</name>
</gene>
<comment type="caution">
    <text evidence="7">The sequence shown here is derived from an EMBL/GenBank/DDBJ whole genome shotgun (WGS) entry which is preliminary data.</text>
</comment>
<evidence type="ECO:0000313" key="7">
    <source>
        <dbReference type="EMBL" id="MET2831380.1"/>
    </source>
</evidence>
<dbReference type="PROSITE" id="PS00356">
    <property type="entry name" value="HTH_LACI_1"/>
    <property type="match status" value="1"/>
</dbReference>
<evidence type="ECO:0000256" key="1">
    <source>
        <dbReference type="ARBA" id="ARBA00022491"/>
    </source>
</evidence>
<evidence type="ECO:0000313" key="8">
    <source>
        <dbReference type="Proteomes" id="UP001548832"/>
    </source>
</evidence>
<keyword evidence="1" id="KW-0678">Repressor</keyword>
<keyword evidence="3 7" id="KW-0238">DNA-binding</keyword>
<sequence length="336" mass="35989">MTTIADVAREAKVSVATVSHVMNATRHVEPETAERVRAAILALRYSPNSLARGLRRGVTKTIGLLLPDNSNPFFAGVARQIEDAGFVAGYTVILCNSDGKPEKEERYLSVLMAKQIDGLIFAGSSDHARVFSRLSKSNIPAVLLDREIRSVNVDSVLVDHRHGGRLAGQHLAGLGHRKVGAIGGPRDSSSSPARLRGFAEALHHAGLRLPKEAVVDADYHFAGGRVAMERLMAQAPHITAVFACNDLMAMGALSALRARGLRVPDDMSVIGFDDIPYAATTWPPLTTVAQPVDKIGTRAVALLLERLNQPAAHSRHETLTPTLVERESCASPGGKS</sequence>
<feature type="region of interest" description="Disordered" evidence="5">
    <location>
        <begin position="314"/>
        <end position="336"/>
    </location>
</feature>
<dbReference type="PANTHER" id="PTHR30146:SF148">
    <property type="entry name" value="HTH-TYPE TRANSCRIPTIONAL REPRESSOR PURR-RELATED"/>
    <property type="match status" value="1"/>
</dbReference>
<evidence type="ECO:0000256" key="5">
    <source>
        <dbReference type="SAM" id="MobiDB-lite"/>
    </source>
</evidence>
<dbReference type="Gene3D" id="3.40.50.2300">
    <property type="match status" value="2"/>
</dbReference>
<dbReference type="SMART" id="SM00354">
    <property type="entry name" value="HTH_LACI"/>
    <property type="match status" value="1"/>
</dbReference>
<evidence type="ECO:0000256" key="3">
    <source>
        <dbReference type="ARBA" id="ARBA00023125"/>
    </source>
</evidence>
<dbReference type="Pfam" id="PF00356">
    <property type="entry name" value="LacI"/>
    <property type="match status" value="1"/>
</dbReference>
<evidence type="ECO:0000256" key="4">
    <source>
        <dbReference type="ARBA" id="ARBA00023163"/>
    </source>
</evidence>
<name>A0ABV2DMR2_9HYPH</name>
<dbReference type="Proteomes" id="UP001548832">
    <property type="component" value="Unassembled WGS sequence"/>
</dbReference>
<dbReference type="SUPFAM" id="SSF53822">
    <property type="entry name" value="Periplasmic binding protein-like I"/>
    <property type="match status" value="1"/>
</dbReference>
<dbReference type="PROSITE" id="PS50932">
    <property type="entry name" value="HTH_LACI_2"/>
    <property type="match status" value="1"/>
</dbReference>
<feature type="domain" description="HTH lacI-type" evidence="6">
    <location>
        <begin position="2"/>
        <end position="56"/>
    </location>
</feature>
<dbReference type="Pfam" id="PF13377">
    <property type="entry name" value="Peripla_BP_3"/>
    <property type="match status" value="1"/>
</dbReference>
<dbReference type="SUPFAM" id="SSF47413">
    <property type="entry name" value="lambda repressor-like DNA-binding domains"/>
    <property type="match status" value="1"/>
</dbReference>
<dbReference type="Gene3D" id="1.10.260.40">
    <property type="entry name" value="lambda repressor-like DNA-binding domains"/>
    <property type="match status" value="1"/>
</dbReference>
<protein>
    <submittedName>
        <fullName evidence="7">LacI family DNA-binding transcriptional regulator</fullName>
    </submittedName>
</protein>
<accession>A0ABV2DMR2</accession>
<keyword evidence="2" id="KW-0805">Transcription regulation</keyword>
<dbReference type="RefSeq" id="WP_354463503.1">
    <property type="nucleotide sequence ID" value="NZ_JBEWSZ010000004.1"/>
</dbReference>
<organism evidence="7 8">
    <name type="scientific">Mesorhizobium shangrilense</name>
    <dbReference type="NCBI Taxonomy" id="460060"/>
    <lineage>
        <taxon>Bacteria</taxon>
        <taxon>Pseudomonadati</taxon>
        <taxon>Pseudomonadota</taxon>
        <taxon>Alphaproteobacteria</taxon>
        <taxon>Hyphomicrobiales</taxon>
        <taxon>Phyllobacteriaceae</taxon>
        <taxon>Mesorhizobium</taxon>
    </lineage>
</organism>
<dbReference type="InterPro" id="IPR010982">
    <property type="entry name" value="Lambda_DNA-bd_dom_sf"/>
</dbReference>
<feature type="compositionally biased region" description="Basic and acidic residues" evidence="5">
    <location>
        <begin position="314"/>
        <end position="328"/>
    </location>
</feature>
<dbReference type="InterPro" id="IPR028082">
    <property type="entry name" value="Peripla_BP_I"/>
</dbReference>
<dbReference type="PANTHER" id="PTHR30146">
    <property type="entry name" value="LACI-RELATED TRANSCRIPTIONAL REPRESSOR"/>
    <property type="match status" value="1"/>
</dbReference>
<keyword evidence="8" id="KW-1185">Reference proteome</keyword>
<dbReference type="InterPro" id="IPR000843">
    <property type="entry name" value="HTH_LacI"/>
</dbReference>
<evidence type="ECO:0000256" key="2">
    <source>
        <dbReference type="ARBA" id="ARBA00023015"/>
    </source>
</evidence>
<reference evidence="7 8" key="1">
    <citation type="submission" date="2024-06" db="EMBL/GenBank/DDBJ databases">
        <authorList>
            <person name="Kim D.-U."/>
        </authorList>
    </citation>
    <scope>NUCLEOTIDE SEQUENCE [LARGE SCALE GENOMIC DNA]</scope>
    <source>
        <strain evidence="7 8">KACC15460</strain>
    </source>
</reference>
<keyword evidence="4" id="KW-0804">Transcription</keyword>
<evidence type="ECO:0000259" key="6">
    <source>
        <dbReference type="PROSITE" id="PS50932"/>
    </source>
</evidence>
<proteinExistence type="predicted"/>